<feature type="domain" description="NlpC/P60" evidence="6">
    <location>
        <begin position="47"/>
        <end position="171"/>
    </location>
</feature>
<evidence type="ECO:0000256" key="5">
    <source>
        <dbReference type="SAM" id="SignalP"/>
    </source>
</evidence>
<feature type="signal peptide" evidence="5">
    <location>
        <begin position="1"/>
        <end position="21"/>
    </location>
</feature>
<name>A0A6H9TK97_9BURK</name>
<dbReference type="OrthoDB" id="9807055at2"/>
<dbReference type="SUPFAM" id="SSF54001">
    <property type="entry name" value="Cysteine proteinases"/>
    <property type="match status" value="1"/>
</dbReference>
<dbReference type="EMBL" id="VZOJ01000005">
    <property type="protein sequence ID" value="KAB0644188.1"/>
    <property type="molecule type" value="Genomic_DNA"/>
</dbReference>
<dbReference type="Proteomes" id="UP000430232">
    <property type="component" value="Unassembled WGS sequence"/>
</dbReference>
<proteinExistence type="inferred from homology"/>
<evidence type="ECO:0000313" key="8">
    <source>
        <dbReference type="Proteomes" id="UP000430232"/>
    </source>
</evidence>
<comment type="caution">
    <text evidence="7">The sequence shown here is derived from an EMBL/GenBank/DDBJ whole genome shotgun (WGS) entry which is preliminary data.</text>
</comment>
<accession>A0A6H9TK97</accession>
<sequence>MHVIATALAVTMLFATVSVHAQIGPETTNNAGDVPLPASSTEAVSGSTAFTRVQEKALSLVGIRYRYGGRSPQNGFDCSGFVQYVLNTAVGIRVGRTAASQAALGGTVTRDDLRVGDLVFFNTRGARFSHVGLYMGNGRFVHAPSTGGRVRVEDLDSPYWRAHYTTAKRVWIPGLEAVLP</sequence>
<evidence type="ECO:0000313" key="7">
    <source>
        <dbReference type="EMBL" id="KAB0644188.1"/>
    </source>
</evidence>
<keyword evidence="4" id="KW-0788">Thiol protease</keyword>
<dbReference type="InterPro" id="IPR051202">
    <property type="entry name" value="Peptidase_C40"/>
</dbReference>
<evidence type="ECO:0000256" key="4">
    <source>
        <dbReference type="ARBA" id="ARBA00022807"/>
    </source>
</evidence>
<dbReference type="PANTHER" id="PTHR47053">
    <property type="entry name" value="MUREIN DD-ENDOPEPTIDASE MEPH-RELATED"/>
    <property type="match status" value="1"/>
</dbReference>
<gene>
    <name evidence="7" type="ORF">F7R21_04125</name>
</gene>
<keyword evidence="8" id="KW-1185">Reference proteome</keyword>
<keyword evidence="3" id="KW-0378">Hydrolase</keyword>
<keyword evidence="5" id="KW-0732">Signal</keyword>
<dbReference type="PROSITE" id="PS51935">
    <property type="entry name" value="NLPC_P60"/>
    <property type="match status" value="1"/>
</dbReference>
<comment type="similarity">
    <text evidence="1">Belongs to the peptidase C40 family.</text>
</comment>
<organism evidence="7 8">
    <name type="scientific">Burkholderia latens</name>
    <dbReference type="NCBI Taxonomy" id="488446"/>
    <lineage>
        <taxon>Bacteria</taxon>
        <taxon>Pseudomonadati</taxon>
        <taxon>Pseudomonadota</taxon>
        <taxon>Betaproteobacteria</taxon>
        <taxon>Burkholderiales</taxon>
        <taxon>Burkholderiaceae</taxon>
        <taxon>Burkholderia</taxon>
        <taxon>Burkholderia cepacia complex</taxon>
    </lineage>
</organism>
<keyword evidence="2" id="KW-0645">Protease</keyword>
<protein>
    <submittedName>
        <fullName evidence="7">NlpC/P60 family protein</fullName>
    </submittedName>
</protein>
<dbReference type="InterPro" id="IPR000064">
    <property type="entry name" value="NLP_P60_dom"/>
</dbReference>
<evidence type="ECO:0000256" key="1">
    <source>
        <dbReference type="ARBA" id="ARBA00007074"/>
    </source>
</evidence>
<evidence type="ECO:0000256" key="3">
    <source>
        <dbReference type="ARBA" id="ARBA00022801"/>
    </source>
</evidence>
<dbReference type="GeneID" id="99793755"/>
<dbReference type="PANTHER" id="PTHR47053:SF1">
    <property type="entry name" value="MUREIN DD-ENDOPEPTIDASE MEPH-RELATED"/>
    <property type="match status" value="1"/>
</dbReference>
<dbReference type="RefSeq" id="WP_151062984.1">
    <property type="nucleotide sequence ID" value="NZ_CABVPL010000010.1"/>
</dbReference>
<dbReference type="Gene3D" id="3.90.1720.10">
    <property type="entry name" value="endopeptidase domain like (from Nostoc punctiforme)"/>
    <property type="match status" value="1"/>
</dbReference>
<reference evidence="7 8" key="1">
    <citation type="submission" date="2019-09" db="EMBL/GenBank/DDBJ databases">
        <title>Draft genome sequences of 48 bacterial type strains from the CCUG.</title>
        <authorList>
            <person name="Tunovic T."/>
            <person name="Pineiro-Iglesias B."/>
            <person name="Unosson C."/>
            <person name="Inganas E."/>
            <person name="Ohlen M."/>
            <person name="Cardew S."/>
            <person name="Jensie-Markopoulos S."/>
            <person name="Salva-Serra F."/>
            <person name="Jaen-Luchoro D."/>
            <person name="Karlsson R."/>
            <person name="Svensson-Stadler L."/>
            <person name="Chun J."/>
            <person name="Moore E."/>
        </authorList>
    </citation>
    <scope>NUCLEOTIDE SEQUENCE [LARGE SCALE GENOMIC DNA]</scope>
    <source>
        <strain evidence="7 8">CCUG 54555</strain>
    </source>
</reference>
<dbReference type="InterPro" id="IPR038765">
    <property type="entry name" value="Papain-like_cys_pep_sf"/>
</dbReference>
<evidence type="ECO:0000256" key="2">
    <source>
        <dbReference type="ARBA" id="ARBA00022670"/>
    </source>
</evidence>
<feature type="chain" id="PRO_5026195732" evidence="5">
    <location>
        <begin position="22"/>
        <end position="180"/>
    </location>
</feature>
<dbReference type="GO" id="GO:0006508">
    <property type="term" value="P:proteolysis"/>
    <property type="evidence" value="ECO:0007669"/>
    <property type="project" value="UniProtKB-KW"/>
</dbReference>
<dbReference type="AlphaFoldDB" id="A0A6H9TK97"/>
<evidence type="ECO:0000259" key="6">
    <source>
        <dbReference type="PROSITE" id="PS51935"/>
    </source>
</evidence>
<dbReference type="Pfam" id="PF00877">
    <property type="entry name" value="NLPC_P60"/>
    <property type="match status" value="1"/>
</dbReference>
<dbReference type="GO" id="GO:0008234">
    <property type="term" value="F:cysteine-type peptidase activity"/>
    <property type="evidence" value="ECO:0007669"/>
    <property type="project" value="UniProtKB-KW"/>
</dbReference>